<dbReference type="PANTHER" id="PTHR46033:SF8">
    <property type="entry name" value="PROTEIN MAINTENANCE OF MERISTEMS-LIKE"/>
    <property type="match status" value="1"/>
</dbReference>
<accession>A0A8J5Z2Q7</accession>
<feature type="domain" description="Aminotransferase-like plant mobile" evidence="1">
    <location>
        <begin position="46"/>
        <end position="182"/>
    </location>
</feature>
<dbReference type="AlphaFoldDB" id="A0A8J5Z2Q7"/>
<organism evidence="2 3">
    <name type="scientific">Gossypium anomalum</name>
    <dbReference type="NCBI Taxonomy" id="47600"/>
    <lineage>
        <taxon>Eukaryota</taxon>
        <taxon>Viridiplantae</taxon>
        <taxon>Streptophyta</taxon>
        <taxon>Embryophyta</taxon>
        <taxon>Tracheophyta</taxon>
        <taxon>Spermatophyta</taxon>
        <taxon>Magnoliopsida</taxon>
        <taxon>eudicotyledons</taxon>
        <taxon>Gunneridae</taxon>
        <taxon>Pentapetalae</taxon>
        <taxon>rosids</taxon>
        <taxon>malvids</taxon>
        <taxon>Malvales</taxon>
        <taxon>Malvaceae</taxon>
        <taxon>Malvoideae</taxon>
        <taxon>Gossypium</taxon>
    </lineage>
</organism>
<dbReference type="GO" id="GO:0010073">
    <property type="term" value="P:meristem maintenance"/>
    <property type="evidence" value="ECO:0007669"/>
    <property type="project" value="InterPro"/>
</dbReference>
<sequence>MTRQLIRLDDKHTSIDQMQMIENYLRKASFWHVANIGQGCKDIPGRIDMGWLRETFLVLGDDSTEVQRVQYARVYILQILGGYLMPDKSRNLVHLRWLLKLINFRAASELNWGSVVLAILYQEMCRATQPNKIKIGGCLSLLQSWAGFCFPYFRPRVDHPYIFSLVTRIQTFGTLGFHWSATLLSRYTRWIECCGNSDSDNRFSWHLRCSMMSTKSTYDDRIRIGRSSTQNISKCGKIDLWQAIFALERGEASANPCRKGTTGPFKSKDKRWRGGPINNAHAITGPNGANDDAHTITLSDYARCVS</sequence>
<keyword evidence="3" id="KW-1185">Reference proteome</keyword>
<dbReference type="Proteomes" id="UP000701853">
    <property type="component" value="Chromosome 5"/>
</dbReference>
<dbReference type="EMBL" id="JAHUZN010000005">
    <property type="protein sequence ID" value="KAG8492868.1"/>
    <property type="molecule type" value="Genomic_DNA"/>
</dbReference>
<dbReference type="Pfam" id="PF10536">
    <property type="entry name" value="PMD"/>
    <property type="match status" value="1"/>
</dbReference>
<dbReference type="OrthoDB" id="1936739at2759"/>
<reference evidence="2 3" key="1">
    <citation type="journal article" date="2021" name="bioRxiv">
        <title>The Gossypium anomalum genome as a resource for cotton improvement and evolutionary analysis of hybrid incompatibility.</title>
        <authorList>
            <person name="Grover C.E."/>
            <person name="Yuan D."/>
            <person name="Arick M.A."/>
            <person name="Miller E.R."/>
            <person name="Hu G."/>
            <person name="Peterson D.G."/>
            <person name="Wendel J.F."/>
            <person name="Udall J.A."/>
        </authorList>
    </citation>
    <scope>NUCLEOTIDE SEQUENCE [LARGE SCALE GENOMIC DNA]</scope>
    <source>
        <strain evidence="2">JFW-Udall</strain>
        <tissue evidence="2">Leaf</tissue>
    </source>
</reference>
<dbReference type="PANTHER" id="PTHR46033">
    <property type="entry name" value="PROTEIN MAIN-LIKE 2"/>
    <property type="match status" value="1"/>
</dbReference>
<name>A0A8J5Z2Q7_9ROSI</name>
<comment type="caution">
    <text evidence="2">The sequence shown here is derived from an EMBL/GenBank/DDBJ whole genome shotgun (WGS) entry which is preliminary data.</text>
</comment>
<dbReference type="InterPro" id="IPR044824">
    <property type="entry name" value="MAIN-like"/>
</dbReference>
<evidence type="ECO:0000259" key="1">
    <source>
        <dbReference type="Pfam" id="PF10536"/>
    </source>
</evidence>
<proteinExistence type="predicted"/>
<evidence type="ECO:0000313" key="2">
    <source>
        <dbReference type="EMBL" id="KAG8492868.1"/>
    </source>
</evidence>
<dbReference type="InterPro" id="IPR019557">
    <property type="entry name" value="AminoTfrase-like_pln_mobile"/>
</dbReference>
<evidence type="ECO:0000313" key="3">
    <source>
        <dbReference type="Proteomes" id="UP000701853"/>
    </source>
</evidence>
<protein>
    <recommendedName>
        <fullName evidence="1">Aminotransferase-like plant mobile domain-containing protein</fullName>
    </recommendedName>
</protein>
<gene>
    <name evidence="2" type="ORF">CXB51_010187</name>
</gene>